<dbReference type="GO" id="GO:0003723">
    <property type="term" value="F:RNA binding"/>
    <property type="evidence" value="ECO:0007669"/>
    <property type="project" value="InterPro"/>
</dbReference>
<keyword evidence="7 11" id="KW-0648">Protein biosynthesis</keyword>
<comment type="function">
    <text evidence="1 11">Functions by promoting the formation of the first peptide bond.</text>
</comment>
<dbReference type="InterPro" id="IPR001884">
    <property type="entry name" value="IF5A-like"/>
</dbReference>
<dbReference type="Pfam" id="PF01287">
    <property type="entry name" value="eIF-5a"/>
    <property type="match status" value="1"/>
</dbReference>
<organism evidence="13 15">
    <name type="scientific">Methanosphaera cuniculi</name>
    <dbReference type="NCBI Taxonomy" id="1077256"/>
    <lineage>
        <taxon>Archaea</taxon>
        <taxon>Methanobacteriati</taxon>
        <taxon>Methanobacteriota</taxon>
        <taxon>Methanomada group</taxon>
        <taxon>Methanobacteria</taxon>
        <taxon>Methanobacteriales</taxon>
        <taxon>Methanobacteriaceae</taxon>
        <taxon>Methanosphaera</taxon>
    </lineage>
</organism>
<evidence type="ECO:0000256" key="3">
    <source>
        <dbReference type="ARBA" id="ARBA00006016"/>
    </source>
</evidence>
<keyword evidence="6 11" id="KW-0396">Initiation factor</keyword>
<dbReference type="Pfam" id="PF21485">
    <property type="entry name" value="IF5A-like_N"/>
    <property type="match status" value="1"/>
</dbReference>
<comment type="subcellular location">
    <subcellularLocation>
        <location evidence="2 11">Cytoplasm</location>
    </subcellularLocation>
</comment>
<dbReference type="OrthoDB" id="23689at2157"/>
<dbReference type="PANTHER" id="PTHR11673">
    <property type="entry name" value="TRANSLATION INITIATION FACTOR 5A FAMILY MEMBER"/>
    <property type="match status" value="1"/>
</dbReference>
<evidence type="ECO:0000313" key="14">
    <source>
        <dbReference type="EMBL" id="PWL07608.1"/>
    </source>
</evidence>
<dbReference type="GO" id="GO:0003743">
    <property type="term" value="F:translation initiation factor activity"/>
    <property type="evidence" value="ECO:0007669"/>
    <property type="project" value="UniProtKB-UniRule"/>
</dbReference>
<evidence type="ECO:0000256" key="2">
    <source>
        <dbReference type="ARBA" id="ARBA00004496"/>
    </source>
</evidence>
<dbReference type="InterPro" id="IPR020189">
    <property type="entry name" value="IF5A_C"/>
</dbReference>
<evidence type="ECO:0000256" key="8">
    <source>
        <dbReference type="ARBA" id="ARBA00023071"/>
    </source>
</evidence>
<dbReference type="NCBIfam" id="TIGR00037">
    <property type="entry name" value="eIF_5A"/>
    <property type="match status" value="1"/>
</dbReference>
<dbReference type="GO" id="GO:0003746">
    <property type="term" value="F:translation elongation factor activity"/>
    <property type="evidence" value="ECO:0007669"/>
    <property type="project" value="UniProtKB-KW"/>
</dbReference>
<dbReference type="CDD" id="cd04467">
    <property type="entry name" value="S1_aIF5A"/>
    <property type="match status" value="1"/>
</dbReference>
<name>A0A2A2HCQ4_9EURY</name>
<dbReference type="EMBL" id="LWMS01000046">
    <property type="protein sequence ID" value="PWL07608.1"/>
    <property type="molecule type" value="Genomic_DNA"/>
</dbReference>
<feature type="domain" description="Translation initiation factor 5A C-terminal" evidence="12">
    <location>
        <begin position="69"/>
        <end position="129"/>
    </location>
</feature>
<feature type="modified residue" description="Hypusine" evidence="11">
    <location>
        <position position="36"/>
    </location>
</feature>
<dbReference type="InterPro" id="IPR019769">
    <property type="entry name" value="Trans_elong_IF5A_hypusine_site"/>
</dbReference>
<dbReference type="Proteomes" id="UP000246004">
    <property type="component" value="Unassembled WGS sequence"/>
</dbReference>
<dbReference type="HAMAP" id="MF_00085">
    <property type="entry name" value="eIF_5A"/>
    <property type="match status" value="1"/>
</dbReference>
<dbReference type="GO" id="GO:0005737">
    <property type="term" value="C:cytoplasm"/>
    <property type="evidence" value="ECO:0007669"/>
    <property type="project" value="UniProtKB-SubCell"/>
</dbReference>
<comment type="caution">
    <text evidence="13">The sequence shown here is derived from an EMBL/GenBank/DDBJ whole genome shotgun (WGS) entry which is preliminary data.</text>
</comment>
<dbReference type="GO" id="GO:0045901">
    <property type="term" value="P:positive regulation of translational elongation"/>
    <property type="evidence" value="ECO:0007669"/>
    <property type="project" value="InterPro"/>
</dbReference>
<dbReference type="InterPro" id="IPR014722">
    <property type="entry name" value="Rib_uL2_dom2"/>
</dbReference>
<protein>
    <recommendedName>
        <fullName evidence="4 11">Translation initiation factor 5A</fullName>
    </recommendedName>
    <alternativeName>
        <fullName evidence="10 11">Hypusine-containing protein</fullName>
    </alternativeName>
    <alternativeName>
        <fullName evidence="9 11">eIF-5A</fullName>
    </alternativeName>
</protein>
<evidence type="ECO:0000313" key="15">
    <source>
        <dbReference type="Proteomes" id="UP000217528"/>
    </source>
</evidence>
<reference evidence="14 16" key="1">
    <citation type="submission" date="2016-04" db="EMBL/GenBank/DDBJ databases">
        <title>Genome sequence of Methanosphaera cuniculi DSM 4103.</title>
        <authorList>
            <person name="Poehlein A."/>
            <person name="Seedorf H."/>
            <person name="Daniel R."/>
        </authorList>
    </citation>
    <scope>NUCLEOTIDE SEQUENCE [LARGE SCALE GENOMIC DNA]</scope>
    <source>
        <strain evidence="14 16">DSM 4103</strain>
    </source>
</reference>
<dbReference type="InterPro" id="IPR012340">
    <property type="entry name" value="NA-bd_OB-fold"/>
</dbReference>
<dbReference type="GO" id="GO:0043022">
    <property type="term" value="F:ribosome binding"/>
    <property type="evidence" value="ECO:0007669"/>
    <property type="project" value="InterPro"/>
</dbReference>
<proteinExistence type="inferred from homology"/>
<dbReference type="Proteomes" id="UP000217528">
    <property type="component" value="Unassembled WGS sequence"/>
</dbReference>
<dbReference type="GO" id="GO:0045905">
    <property type="term" value="P:positive regulation of translational termination"/>
    <property type="evidence" value="ECO:0007669"/>
    <property type="project" value="InterPro"/>
</dbReference>
<evidence type="ECO:0000256" key="11">
    <source>
        <dbReference type="HAMAP-Rule" id="MF_00085"/>
    </source>
</evidence>
<accession>A0A2A2HCQ4</accession>
<evidence type="ECO:0000313" key="13">
    <source>
        <dbReference type="EMBL" id="PAV07157.1"/>
    </source>
</evidence>
<dbReference type="EMBL" id="LMVN01000021">
    <property type="protein sequence ID" value="PAV07157.1"/>
    <property type="molecule type" value="Genomic_DNA"/>
</dbReference>
<dbReference type="RefSeq" id="WP_095608823.1">
    <property type="nucleotide sequence ID" value="NZ_CANQEZ010000001.1"/>
</dbReference>
<evidence type="ECO:0000256" key="10">
    <source>
        <dbReference type="ARBA" id="ARBA00032163"/>
    </source>
</evidence>
<dbReference type="PIRSF" id="PIRSF003025">
    <property type="entry name" value="eIF5A"/>
    <property type="match status" value="1"/>
</dbReference>
<keyword evidence="8 11" id="KW-0385">Hypusine</keyword>
<evidence type="ECO:0000259" key="12">
    <source>
        <dbReference type="SMART" id="SM01376"/>
    </source>
</evidence>
<evidence type="ECO:0000256" key="5">
    <source>
        <dbReference type="ARBA" id="ARBA00022490"/>
    </source>
</evidence>
<keyword evidence="5 11" id="KW-0963">Cytoplasm</keyword>
<dbReference type="SMART" id="SM01376">
    <property type="entry name" value="eIF-5a"/>
    <property type="match status" value="1"/>
</dbReference>
<dbReference type="InterPro" id="IPR008991">
    <property type="entry name" value="Translation_prot_SH3-like_sf"/>
</dbReference>
<sequence length="132" mass="14467">MATKVAEIKTLKQGKYLVLDGEASKITSISTSSPGKHGAAKARIEAVGIFDNQKRSLVKPVNAKIDIPIIDKRVGQVLAIMGNEVQLMDLETYETIDLPIPEELKDEITEGREVEYIEALGNMKIMRTKGGN</sequence>
<dbReference type="AlphaFoldDB" id="A0A2A2HCQ4"/>
<dbReference type="NCBIfam" id="NF003076">
    <property type="entry name" value="PRK03999.1"/>
    <property type="match status" value="1"/>
</dbReference>
<dbReference type="Gene3D" id="2.30.30.30">
    <property type="match status" value="1"/>
</dbReference>
<keyword evidence="14" id="KW-0251">Elongation factor</keyword>
<evidence type="ECO:0000313" key="16">
    <source>
        <dbReference type="Proteomes" id="UP000246004"/>
    </source>
</evidence>
<dbReference type="InterPro" id="IPR022847">
    <property type="entry name" value="Transl_elong_IF5A_arc"/>
</dbReference>
<comment type="similarity">
    <text evidence="3 11">Belongs to the eIF-5A family.</text>
</comment>
<reference evidence="13 15" key="2">
    <citation type="journal article" date="2017" name="BMC Genomics">
        <title>Genomic analysis of methanogenic archaea reveals a shift towards energy conservation.</title>
        <authorList>
            <person name="Gilmore S.P."/>
            <person name="Henske J.K."/>
            <person name="Sexton J.A."/>
            <person name="Solomon K.V."/>
            <person name="Seppala S."/>
            <person name="Yoo J.I."/>
            <person name="Huyett L.M."/>
            <person name="Pressman A."/>
            <person name="Cogan J.Z."/>
            <person name="Kivenson V."/>
            <person name="Peng X."/>
            <person name="Tan Y."/>
            <person name="Valentine D.L."/>
            <person name="O'Malley M.A."/>
        </authorList>
    </citation>
    <scope>NUCLEOTIDE SEQUENCE [LARGE SCALE GENOMIC DNA]</scope>
    <source>
        <strain evidence="13 15">1R-7</strain>
    </source>
</reference>
<dbReference type="InterPro" id="IPR048670">
    <property type="entry name" value="IF5A-like_N"/>
</dbReference>
<gene>
    <name evidence="14" type="primary">efp</name>
    <name evidence="11" type="synonym">eif5a</name>
    <name evidence="13" type="ORF">ASJ82_05645</name>
    <name evidence="14" type="ORF">MSCUN_14820</name>
</gene>
<evidence type="ECO:0000256" key="9">
    <source>
        <dbReference type="ARBA" id="ARBA00032030"/>
    </source>
</evidence>
<evidence type="ECO:0000256" key="1">
    <source>
        <dbReference type="ARBA" id="ARBA00003980"/>
    </source>
</evidence>
<evidence type="ECO:0000256" key="6">
    <source>
        <dbReference type="ARBA" id="ARBA00022540"/>
    </source>
</evidence>
<keyword evidence="15" id="KW-1185">Reference proteome</keyword>
<dbReference type="PROSITE" id="PS00302">
    <property type="entry name" value="IF5A_HYPUSINE"/>
    <property type="match status" value="1"/>
</dbReference>
<dbReference type="SUPFAM" id="SSF50104">
    <property type="entry name" value="Translation proteins SH3-like domain"/>
    <property type="match status" value="1"/>
</dbReference>
<evidence type="ECO:0000256" key="7">
    <source>
        <dbReference type="ARBA" id="ARBA00022917"/>
    </source>
</evidence>
<dbReference type="SUPFAM" id="SSF50249">
    <property type="entry name" value="Nucleic acid-binding proteins"/>
    <property type="match status" value="1"/>
</dbReference>
<dbReference type="Gene3D" id="2.40.50.140">
    <property type="entry name" value="Nucleic acid-binding proteins"/>
    <property type="match status" value="1"/>
</dbReference>
<evidence type="ECO:0000256" key="4">
    <source>
        <dbReference type="ARBA" id="ARBA00016327"/>
    </source>
</evidence>